<comment type="caution">
    <text evidence="1">The sequence shown here is derived from an EMBL/GenBank/DDBJ whole genome shotgun (WGS) entry which is preliminary data.</text>
</comment>
<proteinExistence type="predicted"/>
<organism evidence="1 2">
    <name type="scientific">Coptis chinensis</name>
    <dbReference type="NCBI Taxonomy" id="261450"/>
    <lineage>
        <taxon>Eukaryota</taxon>
        <taxon>Viridiplantae</taxon>
        <taxon>Streptophyta</taxon>
        <taxon>Embryophyta</taxon>
        <taxon>Tracheophyta</taxon>
        <taxon>Spermatophyta</taxon>
        <taxon>Magnoliopsida</taxon>
        <taxon>Ranunculales</taxon>
        <taxon>Ranunculaceae</taxon>
        <taxon>Coptidoideae</taxon>
        <taxon>Coptis</taxon>
    </lineage>
</organism>
<evidence type="ECO:0000313" key="2">
    <source>
        <dbReference type="Proteomes" id="UP000631114"/>
    </source>
</evidence>
<reference evidence="1 2" key="1">
    <citation type="submission" date="2020-10" db="EMBL/GenBank/DDBJ databases">
        <title>The Coptis chinensis genome and diversification of protoberbering-type alkaloids.</title>
        <authorList>
            <person name="Wang B."/>
            <person name="Shu S."/>
            <person name="Song C."/>
            <person name="Liu Y."/>
        </authorList>
    </citation>
    <scope>NUCLEOTIDE SEQUENCE [LARGE SCALE GENOMIC DNA]</scope>
    <source>
        <strain evidence="1">HL-2020</strain>
        <tissue evidence="1">Leaf</tissue>
    </source>
</reference>
<dbReference type="AlphaFoldDB" id="A0A835IAV5"/>
<dbReference type="Proteomes" id="UP000631114">
    <property type="component" value="Unassembled WGS sequence"/>
</dbReference>
<gene>
    <name evidence="1" type="ORF">IFM89_008227</name>
</gene>
<name>A0A835IAV5_9MAGN</name>
<keyword evidence="2" id="KW-1185">Reference proteome</keyword>
<accession>A0A835IAV5</accession>
<protein>
    <submittedName>
        <fullName evidence="1">Uncharacterized protein</fullName>
    </submittedName>
</protein>
<dbReference type="EMBL" id="JADFTS010000003">
    <property type="protein sequence ID" value="KAF9613397.1"/>
    <property type="molecule type" value="Genomic_DNA"/>
</dbReference>
<dbReference type="OrthoDB" id="674948at2759"/>
<evidence type="ECO:0000313" key="1">
    <source>
        <dbReference type="EMBL" id="KAF9613397.1"/>
    </source>
</evidence>
<sequence length="204" mass="22942">MLPKEFGIAPNYYLTIIIAAIIIEDENQGEEEVAIPYPEEEEQKVETEEDVLVNKAQEFMTKIISSQLNLSLELIHAFASMLETEESRKDLGVEEEFFQRYLVKKKVAHITADMISLSNRVVVLLADDDGSGQIVTTDHLEELIQVRINSSFNGSEAIQKFPYVIFCAPPSRSAYYPGDVRVLIWYHGASMVPSLDLGAVTARD</sequence>